<dbReference type="InterPro" id="IPR034733">
    <property type="entry name" value="AcCoA_carboxyl_beta"/>
</dbReference>
<dbReference type="AlphaFoldDB" id="A0A1G8HZM0"/>
<reference evidence="2 3" key="1">
    <citation type="submission" date="2016-10" db="EMBL/GenBank/DDBJ databases">
        <authorList>
            <person name="de Groot N.N."/>
        </authorList>
    </citation>
    <scope>NUCLEOTIDE SEQUENCE [LARGE SCALE GENOMIC DNA]</scope>
    <source>
        <strain evidence="2 3">DSM 44892</strain>
    </source>
</reference>
<dbReference type="InterPro" id="IPR029045">
    <property type="entry name" value="ClpP/crotonase-like_dom_sf"/>
</dbReference>
<dbReference type="PROSITE" id="PS50980">
    <property type="entry name" value="COA_CT_NTER"/>
    <property type="match status" value="1"/>
</dbReference>
<dbReference type="InterPro" id="IPR011763">
    <property type="entry name" value="COA_CT_C"/>
</dbReference>
<sequence>MTESTTAGKLAELREKLEKAKEPGSERAIAKRNAKGLPSPRERINMLLDPGSFVEVGELVKMPGDANNPYGDGVVTGHGTVEGRPVAVFSHDQTVFGGTVGEMFGRKVAGIMEFAAKIGCPCVGINDSGGARVQDAVTSLAWYAELGRRQEPLSGMCPQISIILGKCAGGAVYAPINTDIVVATEEAYMFVTGPDVIKSVTGEEISLEELGSARKQAEYGNIHHVAPDEKAAFDWVREYLSFLPSTCREEAPIVNPGLEPEVTESDLELDSFMPDADNAGYDMHDILLRLFDDGTFHEIGAQVAPNIITGFSRVDGRSVGVVANQPMFLSGALDAASSDKAAHFVRICDAFEIPLVFVVDTPGFLPGVEQEKIGVIKRGGRFIFSFVEATVPKVTVVVRKSYGGGYAVMGSKQLGADVNLAWPTARIAVMGAESAVSIIGRKQIEAAGDNAEVVRRQLINFYNENVATPYIAAERGYIDAVIEPSTTRLEIRRALTLLRDKKIQRNPRKHHLLPL</sequence>
<evidence type="ECO:0000313" key="2">
    <source>
        <dbReference type="EMBL" id="SDI12136.1"/>
    </source>
</evidence>
<dbReference type="EMBL" id="FNDN01000005">
    <property type="protein sequence ID" value="SDI12136.1"/>
    <property type="molecule type" value="Genomic_DNA"/>
</dbReference>
<dbReference type="Pfam" id="PF01039">
    <property type="entry name" value="Carboxyl_trans"/>
    <property type="match status" value="1"/>
</dbReference>
<evidence type="ECO:0000313" key="3">
    <source>
        <dbReference type="Proteomes" id="UP000183263"/>
    </source>
</evidence>
<dbReference type="Gene3D" id="3.90.226.10">
    <property type="entry name" value="2-enoyl-CoA Hydratase, Chain A, domain 1"/>
    <property type="match status" value="2"/>
</dbReference>
<dbReference type="RefSeq" id="WP_072737445.1">
    <property type="nucleotide sequence ID" value="NZ_CP048813.1"/>
</dbReference>
<name>A0A1G8HZM0_9NOCA</name>
<dbReference type="GO" id="GO:0016740">
    <property type="term" value="F:transferase activity"/>
    <property type="evidence" value="ECO:0007669"/>
    <property type="project" value="UniProtKB-KW"/>
</dbReference>
<evidence type="ECO:0000256" key="1">
    <source>
        <dbReference type="ARBA" id="ARBA00006102"/>
    </source>
</evidence>
<dbReference type="GO" id="GO:0009317">
    <property type="term" value="C:acetyl-CoA carboxylase complex"/>
    <property type="evidence" value="ECO:0007669"/>
    <property type="project" value="TreeGrafter"/>
</dbReference>
<organism evidence="2 3">
    <name type="scientific">Rhodococcus triatomae</name>
    <dbReference type="NCBI Taxonomy" id="300028"/>
    <lineage>
        <taxon>Bacteria</taxon>
        <taxon>Bacillati</taxon>
        <taxon>Actinomycetota</taxon>
        <taxon>Actinomycetes</taxon>
        <taxon>Mycobacteriales</taxon>
        <taxon>Nocardiaceae</taxon>
        <taxon>Rhodococcus</taxon>
    </lineage>
</organism>
<dbReference type="GO" id="GO:0004658">
    <property type="term" value="F:propionyl-CoA carboxylase activity"/>
    <property type="evidence" value="ECO:0007669"/>
    <property type="project" value="TreeGrafter"/>
</dbReference>
<dbReference type="OrthoDB" id="9803706at2"/>
<protein>
    <submittedName>
        <fullName evidence="2">Acetyl-CoA carboxylase, carboxyltransferase component</fullName>
    </submittedName>
</protein>
<proteinExistence type="inferred from homology"/>
<gene>
    <name evidence="2" type="ORF">SAMN05444695_105115</name>
</gene>
<dbReference type="Proteomes" id="UP000183263">
    <property type="component" value="Unassembled WGS sequence"/>
</dbReference>
<dbReference type="InterPro" id="IPR051047">
    <property type="entry name" value="AccD/PCCB"/>
</dbReference>
<keyword evidence="2" id="KW-0808">Transferase</keyword>
<dbReference type="PANTHER" id="PTHR43842">
    <property type="entry name" value="PROPIONYL-COA CARBOXYLASE BETA CHAIN"/>
    <property type="match status" value="1"/>
</dbReference>
<dbReference type="InterPro" id="IPR011762">
    <property type="entry name" value="COA_CT_N"/>
</dbReference>
<dbReference type="SUPFAM" id="SSF52096">
    <property type="entry name" value="ClpP/crotonase"/>
    <property type="match status" value="2"/>
</dbReference>
<dbReference type="PANTHER" id="PTHR43842:SF2">
    <property type="entry name" value="PROPIONYL-COA CARBOXYLASE BETA CHAIN, MITOCHONDRIAL"/>
    <property type="match status" value="1"/>
</dbReference>
<keyword evidence="3" id="KW-1185">Reference proteome</keyword>
<accession>A0A1G8HZM0</accession>
<dbReference type="PROSITE" id="PS50989">
    <property type="entry name" value="COA_CT_CTER"/>
    <property type="match status" value="1"/>
</dbReference>
<comment type="similarity">
    <text evidence="1">Belongs to the AccD/PCCB family.</text>
</comment>